<proteinExistence type="predicted"/>
<reference evidence="4" key="1">
    <citation type="journal article" date="2019" name="Int. J. Syst. Evol. Microbiol.">
        <title>The Global Catalogue of Microorganisms (GCM) 10K type strain sequencing project: providing services to taxonomists for standard genome sequencing and annotation.</title>
        <authorList>
            <consortium name="The Broad Institute Genomics Platform"/>
            <consortium name="The Broad Institute Genome Sequencing Center for Infectious Disease"/>
            <person name="Wu L."/>
            <person name="Ma J."/>
        </authorList>
    </citation>
    <scope>NUCLEOTIDE SEQUENCE [LARGE SCALE GENOMIC DNA]</scope>
    <source>
        <strain evidence="4">KCTC 32514</strain>
    </source>
</reference>
<dbReference type="Gene3D" id="2.40.50.100">
    <property type="match status" value="2"/>
</dbReference>
<name>A0ABW5ZW60_9FLAO</name>
<protein>
    <submittedName>
        <fullName evidence="3">Efflux RND transporter periplasmic adaptor subunit</fullName>
    </submittedName>
</protein>
<dbReference type="EMBL" id="JBHUOS010000014">
    <property type="protein sequence ID" value="MFD2917265.1"/>
    <property type="molecule type" value="Genomic_DNA"/>
</dbReference>
<dbReference type="Pfam" id="PF25917">
    <property type="entry name" value="BSH_RND"/>
    <property type="match status" value="1"/>
</dbReference>
<feature type="region of interest" description="Disordered" evidence="1">
    <location>
        <begin position="370"/>
        <end position="395"/>
    </location>
</feature>
<evidence type="ECO:0000313" key="4">
    <source>
        <dbReference type="Proteomes" id="UP001597548"/>
    </source>
</evidence>
<dbReference type="InterPro" id="IPR058625">
    <property type="entry name" value="MdtA-like_BSH"/>
</dbReference>
<evidence type="ECO:0000259" key="2">
    <source>
        <dbReference type="Pfam" id="PF25917"/>
    </source>
</evidence>
<keyword evidence="4" id="KW-1185">Reference proteome</keyword>
<feature type="domain" description="Multidrug resistance protein MdtA-like barrel-sandwich hybrid" evidence="2">
    <location>
        <begin position="67"/>
        <end position="214"/>
    </location>
</feature>
<dbReference type="PANTHER" id="PTHR30469">
    <property type="entry name" value="MULTIDRUG RESISTANCE PROTEIN MDTA"/>
    <property type="match status" value="1"/>
</dbReference>
<evidence type="ECO:0000313" key="3">
    <source>
        <dbReference type="EMBL" id="MFD2917265.1"/>
    </source>
</evidence>
<comment type="caution">
    <text evidence="3">The sequence shown here is derived from an EMBL/GenBank/DDBJ whole genome shotgun (WGS) entry which is preliminary data.</text>
</comment>
<dbReference type="Gene3D" id="2.40.30.170">
    <property type="match status" value="1"/>
</dbReference>
<dbReference type="PANTHER" id="PTHR30469:SF15">
    <property type="entry name" value="HLYD FAMILY OF SECRETION PROTEINS"/>
    <property type="match status" value="1"/>
</dbReference>
<accession>A0ABW5ZW60</accession>
<feature type="compositionally biased region" description="Basic and acidic residues" evidence="1">
    <location>
        <begin position="370"/>
        <end position="389"/>
    </location>
</feature>
<evidence type="ECO:0000256" key="1">
    <source>
        <dbReference type="SAM" id="MobiDB-lite"/>
    </source>
</evidence>
<dbReference type="Proteomes" id="UP001597548">
    <property type="component" value="Unassembled WGS sequence"/>
</dbReference>
<dbReference type="Gene3D" id="1.10.287.470">
    <property type="entry name" value="Helix hairpin bin"/>
    <property type="match status" value="2"/>
</dbReference>
<organism evidence="3 4">
    <name type="scientific">Psychroserpens luteus</name>
    <dbReference type="NCBI Taxonomy" id="1434066"/>
    <lineage>
        <taxon>Bacteria</taxon>
        <taxon>Pseudomonadati</taxon>
        <taxon>Bacteroidota</taxon>
        <taxon>Flavobacteriia</taxon>
        <taxon>Flavobacteriales</taxon>
        <taxon>Flavobacteriaceae</taxon>
        <taxon>Psychroserpens</taxon>
    </lineage>
</organism>
<sequence length="395" mass="44213">MRNIILSIIGVVLIVGSFFIAKRLIDNKKKPKPVPEKVVKTVFTDTVQNSTIQIVIPANGSLVAKRRVELYAEVQGVFRTSGKLFKPGQEYRQGENLIRIDAAEYYASVQSSKSNLYNSIAAIMPDLRLDFPDVFPKWQSYLNGFDLNKSTPKLPEMTSEKENYFITGRGIVSNYYNVKNLEQRLAKYNIRAPFNGILTEALATEGSLIRSGQKLGEYIDPSAYEMEVAISKTYANLLKVGEDVALNSLDKTEIYTGKVSRVNGSIDATTQTITAYIEVIDENLKEGVYLEANLNAKEENDAIELDRNLLLESQQIFVVKDSLLDVIDVKPVYFSDTKVVLKNIPNGTIILKKAVPGAYAGMLVKAFKDEKEEQPISEEKEETKKDIVTKSKKAK</sequence>
<gene>
    <name evidence="3" type="ORF">ACFS29_16550</name>
</gene>
<dbReference type="RefSeq" id="WP_194509037.1">
    <property type="nucleotide sequence ID" value="NZ_JADILU010000006.1"/>
</dbReference>
<dbReference type="SUPFAM" id="SSF111369">
    <property type="entry name" value="HlyD-like secretion proteins"/>
    <property type="match status" value="1"/>
</dbReference>